<dbReference type="Proteomes" id="UP000290365">
    <property type="component" value="Chromosome"/>
</dbReference>
<evidence type="ECO:0000256" key="7">
    <source>
        <dbReference type="ARBA" id="ARBA00022824"/>
    </source>
</evidence>
<keyword evidence="3" id="KW-0337">GPI-anchor biosynthesis</keyword>
<evidence type="ECO:0000313" key="12">
    <source>
        <dbReference type="Proteomes" id="UP000290365"/>
    </source>
</evidence>
<evidence type="ECO:0000256" key="8">
    <source>
        <dbReference type="ARBA" id="ARBA00022989"/>
    </source>
</evidence>
<feature type="transmembrane region" description="Helical" evidence="10">
    <location>
        <begin position="376"/>
        <end position="393"/>
    </location>
</feature>
<dbReference type="UniPathway" id="UPA00196"/>
<sequence length="452" mass="51803">MPTSIESADHSTEWSAVNEGKRDVAMSRLRALLAKFWPTVILPYLGIRLLLELVGLTTIYYILPLIKPHQPIYPDPRMANFPAMLWLMWQHFDSGFYLSIAQQGYWGAQTLHGMSNWAFFPLYPLLIRLFTTPFGTSDDAFRLVALLVSNLAAIVAGIFLYKLTRRELGDKIAARTVLYLAIFPMGFYLAAIYPESLFLALAVSCTYYARQQRWWIAGLLGGLAALTRPQGVLLAVIVGWEYWQYLAEQFAPYSPAEDRSASIRAWLRSRFLGLWQSLRAWRTWLGFAALLLIPLGLALFCAYGKWKVGTFLPFEDVERSGWGRSALNPLQLMWHMLRYPRPANPYDWNFYALNMLVIVLFLLSLIPILRKLPFTYGLFALLFILMPLSSGITNSIARYYMEVFPVFMLLAWWTSQGSFEQQLRRHNVIVIGFALLLSLGMVMFTLGIYSMS</sequence>
<dbReference type="GO" id="GO:0031501">
    <property type="term" value="C:mannosyltransferase complex"/>
    <property type="evidence" value="ECO:0007669"/>
    <property type="project" value="TreeGrafter"/>
</dbReference>
<evidence type="ECO:0000256" key="3">
    <source>
        <dbReference type="ARBA" id="ARBA00022502"/>
    </source>
</evidence>
<feature type="transmembrane region" description="Helical" evidence="10">
    <location>
        <begin position="36"/>
        <end position="63"/>
    </location>
</feature>
<evidence type="ECO:0000256" key="10">
    <source>
        <dbReference type="SAM" id="Phobius"/>
    </source>
</evidence>
<feature type="transmembrane region" description="Helical" evidence="10">
    <location>
        <begin position="214"/>
        <end position="240"/>
    </location>
</feature>
<keyword evidence="6 10" id="KW-0812">Transmembrane</keyword>
<comment type="pathway">
    <text evidence="2">Glycolipid biosynthesis; glycosylphosphatidylinositol-anchor biosynthesis.</text>
</comment>
<feature type="transmembrane region" description="Helical" evidence="10">
    <location>
        <begin position="348"/>
        <end position="369"/>
    </location>
</feature>
<comment type="subcellular location">
    <subcellularLocation>
        <location evidence="1">Endoplasmic reticulum membrane</location>
        <topology evidence="1">Multi-pass membrane protein</topology>
    </subcellularLocation>
</comment>
<dbReference type="GO" id="GO:0016020">
    <property type="term" value="C:membrane"/>
    <property type="evidence" value="ECO:0007669"/>
    <property type="project" value="GOC"/>
</dbReference>
<dbReference type="PANTHER" id="PTHR12468:SF2">
    <property type="entry name" value="GPI MANNOSYLTRANSFERASE 2"/>
    <property type="match status" value="1"/>
</dbReference>
<dbReference type="GO" id="GO:0004376">
    <property type="term" value="F:GPI mannosyltransferase activity"/>
    <property type="evidence" value="ECO:0007669"/>
    <property type="project" value="InterPro"/>
</dbReference>
<dbReference type="RefSeq" id="WP_129892462.1">
    <property type="nucleotide sequence ID" value="NZ_CP035758.1"/>
</dbReference>
<feature type="transmembrane region" description="Helical" evidence="10">
    <location>
        <begin position="427"/>
        <end position="449"/>
    </location>
</feature>
<evidence type="ECO:0000256" key="2">
    <source>
        <dbReference type="ARBA" id="ARBA00004687"/>
    </source>
</evidence>
<keyword evidence="9 10" id="KW-0472">Membrane</keyword>
<keyword evidence="8 10" id="KW-1133">Transmembrane helix</keyword>
<dbReference type="OrthoDB" id="2379640at2"/>
<reference evidence="11 12" key="1">
    <citation type="submission" date="2019-01" db="EMBL/GenBank/DDBJ databases">
        <title>Ktedonosporobacter rubrisoli SCAWS-G2.</title>
        <authorList>
            <person name="Huang Y."/>
            <person name="Yan B."/>
        </authorList>
    </citation>
    <scope>NUCLEOTIDE SEQUENCE [LARGE SCALE GENOMIC DNA]</scope>
    <source>
        <strain evidence="11 12">SCAWS-G2</strain>
    </source>
</reference>
<proteinExistence type="predicted"/>
<gene>
    <name evidence="11" type="ORF">EPA93_37685</name>
</gene>
<evidence type="ECO:0000256" key="4">
    <source>
        <dbReference type="ARBA" id="ARBA00022676"/>
    </source>
</evidence>
<keyword evidence="7" id="KW-0256">Endoplasmic reticulum</keyword>
<feature type="transmembrane region" description="Helical" evidence="10">
    <location>
        <begin position="143"/>
        <end position="164"/>
    </location>
</feature>
<keyword evidence="5" id="KW-0808">Transferase</keyword>
<dbReference type="AlphaFoldDB" id="A0A4V0YZZ1"/>
<evidence type="ECO:0008006" key="13">
    <source>
        <dbReference type="Google" id="ProtNLM"/>
    </source>
</evidence>
<name>A0A4V0YZZ1_KTERU</name>
<dbReference type="GO" id="GO:0000009">
    <property type="term" value="F:alpha-1,6-mannosyltransferase activity"/>
    <property type="evidence" value="ECO:0007669"/>
    <property type="project" value="InterPro"/>
</dbReference>
<keyword evidence="12" id="KW-1185">Reference proteome</keyword>
<evidence type="ECO:0000313" key="11">
    <source>
        <dbReference type="EMBL" id="QBD81401.1"/>
    </source>
</evidence>
<keyword evidence="4" id="KW-0328">Glycosyltransferase</keyword>
<feature type="transmembrane region" description="Helical" evidence="10">
    <location>
        <begin position="176"/>
        <end position="194"/>
    </location>
</feature>
<feature type="transmembrane region" description="Helical" evidence="10">
    <location>
        <begin position="284"/>
        <end position="306"/>
    </location>
</feature>
<dbReference type="EMBL" id="CP035758">
    <property type="protein sequence ID" value="QBD81401.1"/>
    <property type="molecule type" value="Genomic_DNA"/>
</dbReference>
<dbReference type="GO" id="GO:0006506">
    <property type="term" value="P:GPI anchor biosynthetic process"/>
    <property type="evidence" value="ECO:0007669"/>
    <property type="project" value="UniProtKB-UniPathway"/>
</dbReference>
<feature type="transmembrane region" description="Helical" evidence="10">
    <location>
        <begin position="113"/>
        <end position="131"/>
    </location>
</feature>
<evidence type="ECO:0000256" key="5">
    <source>
        <dbReference type="ARBA" id="ARBA00022679"/>
    </source>
</evidence>
<organism evidence="11 12">
    <name type="scientific">Ktedonosporobacter rubrisoli</name>
    <dbReference type="NCBI Taxonomy" id="2509675"/>
    <lineage>
        <taxon>Bacteria</taxon>
        <taxon>Bacillati</taxon>
        <taxon>Chloroflexota</taxon>
        <taxon>Ktedonobacteria</taxon>
        <taxon>Ktedonobacterales</taxon>
        <taxon>Ktedonosporobacteraceae</taxon>
        <taxon>Ktedonosporobacter</taxon>
    </lineage>
</organism>
<dbReference type="PANTHER" id="PTHR12468">
    <property type="entry name" value="GPI MANNOSYLTRANSFERASE 2"/>
    <property type="match status" value="1"/>
</dbReference>
<dbReference type="KEGG" id="kbs:EPA93_37685"/>
<dbReference type="Pfam" id="PF04188">
    <property type="entry name" value="Mannosyl_trans2"/>
    <property type="match status" value="1"/>
</dbReference>
<evidence type="ECO:0000256" key="1">
    <source>
        <dbReference type="ARBA" id="ARBA00004477"/>
    </source>
</evidence>
<evidence type="ECO:0000256" key="6">
    <source>
        <dbReference type="ARBA" id="ARBA00022692"/>
    </source>
</evidence>
<dbReference type="InterPro" id="IPR007315">
    <property type="entry name" value="PIG-V/Gpi18"/>
</dbReference>
<evidence type="ECO:0000256" key="9">
    <source>
        <dbReference type="ARBA" id="ARBA00023136"/>
    </source>
</evidence>
<accession>A0A4V0YZZ1</accession>
<protein>
    <recommendedName>
        <fullName evidence="13">Glycosyltransferase RgtA/B/C/D-like domain-containing protein</fullName>
    </recommendedName>
</protein>